<keyword evidence="3" id="KW-1185">Reference proteome</keyword>
<dbReference type="InterPro" id="IPR012337">
    <property type="entry name" value="RNaseH-like_sf"/>
</dbReference>
<evidence type="ECO:0000313" key="3">
    <source>
        <dbReference type="Proteomes" id="UP001571476"/>
    </source>
</evidence>
<reference evidence="2 3" key="1">
    <citation type="submission" date="2024-08" db="EMBL/GenBank/DDBJ databases">
        <title>Genome sequence of Streptomyces aureus CACIA-1.46HGO.</title>
        <authorList>
            <person name="Evangelista-Martinez Z."/>
        </authorList>
    </citation>
    <scope>NUCLEOTIDE SEQUENCE [LARGE SCALE GENOMIC DNA]</scope>
    <source>
        <strain evidence="2 3">CACIA-1.46HGO</strain>
    </source>
</reference>
<dbReference type="Pfam" id="PF00665">
    <property type="entry name" value="rve"/>
    <property type="match status" value="1"/>
</dbReference>
<dbReference type="InterPro" id="IPR050900">
    <property type="entry name" value="Transposase_IS3/IS150/IS904"/>
</dbReference>
<name>A0ABV4SVE6_9ACTN</name>
<dbReference type="Proteomes" id="UP001571476">
    <property type="component" value="Unassembled WGS sequence"/>
</dbReference>
<organism evidence="2 3">
    <name type="scientific">Streptomyces aureus</name>
    <dbReference type="NCBI Taxonomy" id="193461"/>
    <lineage>
        <taxon>Bacteria</taxon>
        <taxon>Bacillati</taxon>
        <taxon>Actinomycetota</taxon>
        <taxon>Actinomycetes</taxon>
        <taxon>Kitasatosporales</taxon>
        <taxon>Streptomycetaceae</taxon>
        <taxon>Streptomyces</taxon>
    </lineage>
</organism>
<comment type="caution">
    <text evidence="2">The sequence shown here is derived from an EMBL/GenBank/DDBJ whole genome shotgun (WGS) entry which is preliminary data.</text>
</comment>
<dbReference type="Gene3D" id="3.30.420.10">
    <property type="entry name" value="Ribonuclease H-like superfamily/Ribonuclease H"/>
    <property type="match status" value="1"/>
</dbReference>
<evidence type="ECO:0000259" key="1">
    <source>
        <dbReference type="Pfam" id="PF00665"/>
    </source>
</evidence>
<accession>A0ABV4SVE6</accession>
<protein>
    <submittedName>
        <fullName evidence="2">DDE-type integrase/transposase/recombinase</fullName>
    </submittedName>
</protein>
<feature type="domain" description="Integrase catalytic" evidence="1">
    <location>
        <begin position="45"/>
        <end position="105"/>
    </location>
</feature>
<dbReference type="EMBL" id="JBGOSP010000035">
    <property type="protein sequence ID" value="MFA3842280.1"/>
    <property type="molecule type" value="Genomic_DNA"/>
</dbReference>
<dbReference type="PANTHER" id="PTHR46889">
    <property type="entry name" value="TRANSPOSASE INSF FOR INSERTION SEQUENCE IS3B-RELATED"/>
    <property type="match status" value="1"/>
</dbReference>
<dbReference type="InterPro" id="IPR001584">
    <property type="entry name" value="Integrase_cat-core"/>
</dbReference>
<dbReference type="SUPFAM" id="SSF53098">
    <property type="entry name" value="Ribonuclease H-like"/>
    <property type="match status" value="1"/>
</dbReference>
<dbReference type="RefSeq" id="WP_372566307.1">
    <property type="nucleotide sequence ID" value="NZ_JBGOSP010000035.1"/>
</dbReference>
<gene>
    <name evidence="2" type="ORF">ACEG43_39880</name>
</gene>
<dbReference type="PANTHER" id="PTHR46889:SF4">
    <property type="entry name" value="TRANSPOSASE INSO FOR INSERTION SEQUENCE ELEMENT IS911B-RELATED"/>
    <property type="match status" value="1"/>
</dbReference>
<evidence type="ECO:0000313" key="2">
    <source>
        <dbReference type="EMBL" id="MFA3842280.1"/>
    </source>
</evidence>
<dbReference type="InterPro" id="IPR036397">
    <property type="entry name" value="RNaseH_sf"/>
</dbReference>
<sequence>MNTIAKIMAELGLAGRTVRRRRGLTWPGRRPASPDFVRRDFTVEAPDLVWSGDMTEIETGEGKLYMATVIDQFSRRLLGYAMGERHDAGLVVAALNMAAATRGGEHGPVTGFRGRRLGVGGMARVRRNGAAAIERDGTVVQDAALRALATARRAAGFCGLTTRSRHWVRVACSLSSQRWCPYVFGQGKRDCAEPWGQAAWRCG</sequence>
<proteinExistence type="predicted"/>